<name>A0A481YTD5_9VIRU</name>
<dbReference type="InterPro" id="IPR000361">
    <property type="entry name" value="ATAP_core_dom"/>
</dbReference>
<reference evidence="3" key="1">
    <citation type="journal article" date="2019" name="MBio">
        <title>Virus Genomes from Deep Sea Sediments Expand the Ocean Megavirome and Support Independent Origins of Viral Gigantism.</title>
        <authorList>
            <person name="Backstrom D."/>
            <person name="Yutin N."/>
            <person name="Jorgensen S.L."/>
            <person name="Dharamshi J."/>
            <person name="Homa F."/>
            <person name="Zaremba-Niedwiedzka K."/>
            <person name="Spang A."/>
            <person name="Wolf Y.I."/>
            <person name="Koonin E.V."/>
            <person name="Ettema T.J."/>
        </authorList>
    </citation>
    <scope>NUCLEOTIDE SEQUENCE</scope>
</reference>
<dbReference type="NCBIfam" id="TIGR00049">
    <property type="entry name" value="iron-sulfur cluster assembly accessory protein"/>
    <property type="match status" value="1"/>
</dbReference>
<evidence type="ECO:0000259" key="2">
    <source>
        <dbReference type="Pfam" id="PF01521"/>
    </source>
</evidence>
<dbReference type="GO" id="GO:0051537">
    <property type="term" value="F:2 iron, 2 sulfur cluster binding"/>
    <property type="evidence" value="ECO:0007669"/>
    <property type="project" value="TreeGrafter"/>
</dbReference>
<accession>A0A481YTD5</accession>
<dbReference type="InterPro" id="IPR016092">
    <property type="entry name" value="ATAP"/>
</dbReference>
<evidence type="ECO:0000313" key="3">
    <source>
        <dbReference type="EMBL" id="QBK86171.1"/>
    </source>
</evidence>
<dbReference type="SUPFAM" id="SSF89360">
    <property type="entry name" value="HesB-like domain"/>
    <property type="match status" value="1"/>
</dbReference>
<organism evidence="3">
    <name type="scientific">Marseillevirus LCMAC101</name>
    <dbReference type="NCBI Taxonomy" id="2506602"/>
    <lineage>
        <taxon>Viruses</taxon>
        <taxon>Varidnaviria</taxon>
        <taxon>Bamfordvirae</taxon>
        <taxon>Nucleocytoviricota</taxon>
        <taxon>Megaviricetes</taxon>
        <taxon>Pimascovirales</taxon>
        <taxon>Pimascovirales incertae sedis</taxon>
        <taxon>Marseilleviridae</taxon>
    </lineage>
</organism>
<evidence type="ECO:0000256" key="1">
    <source>
        <dbReference type="ARBA" id="ARBA00006718"/>
    </source>
</evidence>
<dbReference type="InterPro" id="IPR050322">
    <property type="entry name" value="Fe-S_cluster_asmbl/transfer"/>
</dbReference>
<comment type="similarity">
    <text evidence="1">Belongs to the HesB/IscA family.</text>
</comment>
<proteinExistence type="inferred from homology"/>
<dbReference type="PANTHER" id="PTHR10072">
    <property type="entry name" value="IRON-SULFUR CLUSTER ASSEMBLY PROTEIN"/>
    <property type="match status" value="1"/>
</dbReference>
<sequence>MSVRVTKRAVQQITDILKTSRSKDVIFYVKGGGCSGLEYVLEPLTEDPGKFDDVIPLDEDHNIVVCGKSMMHLIGTSIDWKKSFMGESFAFDNPNVRNTCGCGATFSPKN</sequence>
<dbReference type="GO" id="GO:0016226">
    <property type="term" value="P:iron-sulfur cluster assembly"/>
    <property type="evidence" value="ECO:0007669"/>
    <property type="project" value="InterPro"/>
</dbReference>
<dbReference type="Gene3D" id="2.60.300.12">
    <property type="entry name" value="HesB-like domain"/>
    <property type="match status" value="1"/>
</dbReference>
<dbReference type="PANTHER" id="PTHR10072:SF41">
    <property type="entry name" value="IRON-SULFUR CLUSTER ASSEMBLY 1 HOMOLOG, MITOCHONDRIAL"/>
    <property type="match status" value="1"/>
</dbReference>
<feature type="domain" description="Core" evidence="2">
    <location>
        <begin position="1"/>
        <end position="103"/>
    </location>
</feature>
<dbReference type="EMBL" id="MK500332">
    <property type="protein sequence ID" value="QBK86171.1"/>
    <property type="molecule type" value="Genomic_DNA"/>
</dbReference>
<protein>
    <submittedName>
        <fullName evidence="3">Iron-sulfur cluster biosynthesis protein</fullName>
    </submittedName>
</protein>
<gene>
    <name evidence="3" type="ORF">LCMAC101_07660</name>
</gene>
<dbReference type="InterPro" id="IPR035903">
    <property type="entry name" value="HesB-like_dom_sf"/>
</dbReference>
<dbReference type="Pfam" id="PF01521">
    <property type="entry name" value="Fe-S_biosyn"/>
    <property type="match status" value="1"/>
</dbReference>